<evidence type="ECO:0000256" key="6">
    <source>
        <dbReference type="ARBA" id="ARBA00022857"/>
    </source>
</evidence>
<dbReference type="CDD" id="cd02801">
    <property type="entry name" value="DUS_like_FMN"/>
    <property type="match status" value="1"/>
</dbReference>
<keyword evidence="3 11" id="KW-0285">Flavoprotein</keyword>
<dbReference type="Gene3D" id="1.10.1200.80">
    <property type="entry name" value="Putative flavin oxidoreducatase, domain 2"/>
    <property type="match status" value="1"/>
</dbReference>
<dbReference type="GO" id="GO:0050660">
    <property type="term" value="F:flavin adenine dinucleotide binding"/>
    <property type="evidence" value="ECO:0007669"/>
    <property type="project" value="InterPro"/>
</dbReference>
<feature type="binding site" evidence="13">
    <location>
        <begin position="226"/>
        <end position="227"/>
    </location>
    <ligand>
        <name>FMN</name>
        <dbReference type="ChEBI" id="CHEBI:58210"/>
    </ligand>
</feature>
<feature type="domain" description="DUS-like FMN-binding" evidence="14">
    <location>
        <begin position="16"/>
        <end position="312"/>
    </location>
</feature>
<evidence type="ECO:0000256" key="1">
    <source>
        <dbReference type="ARBA" id="ARBA00002790"/>
    </source>
</evidence>
<evidence type="ECO:0000256" key="9">
    <source>
        <dbReference type="ARBA" id="ARBA00048205"/>
    </source>
</evidence>
<evidence type="ECO:0000256" key="13">
    <source>
        <dbReference type="PIRSR" id="PIRSR006621-2"/>
    </source>
</evidence>
<comment type="catalytic activity">
    <reaction evidence="9">
        <text>a 5,6-dihydrouridine in tRNA + NADP(+) = a uridine in tRNA + NADPH + H(+)</text>
        <dbReference type="Rhea" id="RHEA:23624"/>
        <dbReference type="Rhea" id="RHEA-COMP:13339"/>
        <dbReference type="Rhea" id="RHEA-COMP:13887"/>
        <dbReference type="ChEBI" id="CHEBI:15378"/>
        <dbReference type="ChEBI" id="CHEBI:57783"/>
        <dbReference type="ChEBI" id="CHEBI:58349"/>
        <dbReference type="ChEBI" id="CHEBI:65315"/>
        <dbReference type="ChEBI" id="CHEBI:74443"/>
    </reaction>
</comment>
<feature type="active site" description="Proton donor" evidence="12">
    <location>
        <position position="102"/>
    </location>
</feature>
<keyword evidence="8 11" id="KW-0560">Oxidoreductase</keyword>
<comment type="function">
    <text evidence="1 11">Catalyzes the synthesis of 5,6-dihydrouridine (D), a modified base found in the D-loop of most tRNAs, via the reduction of the C5-C6 double bond in target uridines.</text>
</comment>
<comment type="similarity">
    <text evidence="11">Belongs to the dus family.</text>
</comment>
<keyword evidence="16" id="KW-1185">Reference proteome</keyword>
<dbReference type="PANTHER" id="PTHR45846">
    <property type="entry name" value="TRNA-DIHYDROURIDINE(47) SYNTHASE [NAD(P)(+)]-LIKE"/>
    <property type="match status" value="1"/>
</dbReference>
<reference evidence="15 16" key="1">
    <citation type="submission" date="2020-03" db="EMBL/GenBank/DDBJ databases">
        <title>Genomic Encyclopedia of Type Strains, Phase IV (KMG-IV): sequencing the most valuable type-strain genomes for metagenomic binning, comparative biology and taxonomic classification.</title>
        <authorList>
            <person name="Goeker M."/>
        </authorList>
    </citation>
    <scope>NUCLEOTIDE SEQUENCE [LARGE SCALE GENOMIC DNA]</scope>
    <source>
        <strain evidence="15 16">DSM 24233</strain>
    </source>
</reference>
<comment type="cofactor">
    <cofactor evidence="11 13">
        <name>FMN</name>
        <dbReference type="ChEBI" id="CHEBI:58210"/>
    </cofactor>
</comment>
<dbReference type="InterPro" id="IPR035587">
    <property type="entry name" value="DUS-like_FMN-bd"/>
</dbReference>
<dbReference type="InterPro" id="IPR013785">
    <property type="entry name" value="Aldolase_TIM"/>
</dbReference>
<dbReference type="InterPro" id="IPR001269">
    <property type="entry name" value="DUS_fam"/>
</dbReference>
<evidence type="ECO:0000313" key="15">
    <source>
        <dbReference type="EMBL" id="NJB67056.1"/>
    </source>
</evidence>
<keyword evidence="7" id="KW-0694">RNA-binding</keyword>
<accession>A0A846QE93</accession>
<gene>
    <name evidence="15" type="ORF">GGQ74_000696</name>
</gene>
<evidence type="ECO:0000259" key="14">
    <source>
        <dbReference type="Pfam" id="PF01207"/>
    </source>
</evidence>
<evidence type="ECO:0000256" key="3">
    <source>
        <dbReference type="ARBA" id="ARBA00022630"/>
    </source>
</evidence>
<dbReference type="Pfam" id="PF01207">
    <property type="entry name" value="Dus"/>
    <property type="match status" value="1"/>
</dbReference>
<dbReference type="Gene3D" id="3.20.20.70">
    <property type="entry name" value="Aldolase class I"/>
    <property type="match status" value="1"/>
</dbReference>
<dbReference type="PIRSF" id="PIRSF006621">
    <property type="entry name" value="Dus"/>
    <property type="match status" value="1"/>
</dbReference>
<feature type="binding site" evidence="13">
    <location>
        <position position="72"/>
    </location>
    <ligand>
        <name>FMN</name>
        <dbReference type="ChEBI" id="CHEBI:58210"/>
    </ligand>
</feature>
<dbReference type="EC" id="1.3.1.-" evidence="11"/>
<dbReference type="GO" id="GO:0000049">
    <property type="term" value="F:tRNA binding"/>
    <property type="evidence" value="ECO:0007669"/>
    <property type="project" value="UniProtKB-KW"/>
</dbReference>
<evidence type="ECO:0000256" key="7">
    <source>
        <dbReference type="ARBA" id="ARBA00022884"/>
    </source>
</evidence>
<keyword evidence="4 11" id="KW-0288">FMN</keyword>
<dbReference type="RefSeq" id="WP_167940144.1">
    <property type="nucleotide sequence ID" value="NZ_JAATJA010000001.1"/>
</dbReference>
<evidence type="ECO:0000256" key="2">
    <source>
        <dbReference type="ARBA" id="ARBA00022555"/>
    </source>
</evidence>
<name>A0A846QE93_9BACT</name>
<evidence type="ECO:0000256" key="10">
    <source>
        <dbReference type="ARBA" id="ARBA00048802"/>
    </source>
</evidence>
<evidence type="ECO:0000256" key="11">
    <source>
        <dbReference type="PIRNR" id="PIRNR006621"/>
    </source>
</evidence>
<feature type="binding site" evidence="13">
    <location>
        <position position="171"/>
    </location>
    <ligand>
        <name>FMN</name>
        <dbReference type="ChEBI" id="CHEBI:58210"/>
    </ligand>
</feature>
<dbReference type="EMBL" id="JAATJA010000001">
    <property type="protein sequence ID" value="NJB67056.1"/>
    <property type="molecule type" value="Genomic_DNA"/>
</dbReference>
<feature type="binding site" evidence="13">
    <location>
        <position position="141"/>
    </location>
    <ligand>
        <name>FMN</name>
        <dbReference type="ChEBI" id="CHEBI:58210"/>
    </ligand>
</feature>
<sequence length="329" mass="35942">MNEKRHPLIAKDSPWLAPLAGFSDLPFRLLCREHGCSVACTEMVSAKGLVYGGPGTGNLLDTSPQDTPLVVQLFGAEPEFIEKAMGILLERGYEYFDLNSGCPVKKVTKTGAGAALHNDVDRLEAIVAVMAKLAPGRTGVKFRLGWAAGEENYLEIGKRMEQAGASWLSLHPRHAKQGYSGTANWDALAELVGAVETPVIASGDLFTAEDGVRCIEETGVSGVMFARGALYGPHIFERFRALMHGETPITPDGPAIADMIRRHAELAREYFQGRKALVKMRTIVPRYVRDTPGSRILRSRVVACTSWEELDEIVTDFLCRQPEDTDGAL</sequence>
<evidence type="ECO:0000313" key="16">
    <source>
        <dbReference type="Proteomes" id="UP000580856"/>
    </source>
</evidence>
<dbReference type="InterPro" id="IPR024036">
    <property type="entry name" value="tRNA-dHydroUridine_Synthase_C"/>
</dbReference>
<dbReference type="Proteomes" id="UP000580856">
    <property type="component" value="Unassembled WGS sequence"/>
</dbReference>
<proteinExistence type="inferred from homology"/>
<dbReference type="PANTHER" id="PTHR45846:SF1">
    <property type="entry name" value="TRNA-DIHYDROURIDINE(47) SYNTHASE [NAD(P)(+)]-LIKE"/>
    <property type="match status" value="1"/>
</dbReference>
<evidence type="ECO:0000256" key="12">
    <source>
        <dbReference type="PIRSR" id="PIRSR006621-1"/>
    </source>
</evidence>
<organism evidence="15 16">
    <name type="scientific">Desulfobaculum xiamenense</name>
    <dbReference type="NCBI Taxonomy" id="995050"/>
    <lineage>
        <taxon>Bacteria</taxon>
        <taxon>Pseudomonadati</taxon>
        <taxon>Thermodesulfobacteriota</taxon>
        <taxon>Desulfovibrionia</taxon>
        <taxon>Desulfovibrionales</taxon>
        <taxon>Desulfovibrionaceae</taxon>
        <taxon>Desulfobaculum</taxon>
    </lineage>
</organism>
<evidence type="ECO:0000256" key="8">
    <source>
        <dbReference type="ARBA" id="ARBA00023002"/>
    </source>
</evidence>
<evidence type="ECO:0000256" key="4">
    <source>
        <dbReference type="ARBA" id="ARBA00022643"/>
    </source>
</evidence>
<comment type="catalytic activity">
    <reaction evidence="10">
        <text>a 5,6-dihydrouridine in tRNA + NAD(+) = a uridine in tRNA + NADH + H(+)</text>
        <dbReference type="Rhea" id="RHEA:54452"/>
        <dbReference type="Rhea" id="RHEA-COMP:13339"/>
        <dbReference type="Rhea" id="RHEA-COMP:13887"/>
        <dbReference type="ChEBI" id="CHEBI:15378"/>
        <dbReference type="ChEBI" id="CHEBI:57540"/>
        <dbReference type="ChEBI" id="CHEBI:57945"/>
        <dbReference type="ChEBI" id="CHEBI:65315"/>
        <dbReference type="ChEBI" id="CHEBI:74443"/>
    </reaction>
</comment>
<dbReference type="AlphaFoldDB" id="A0A846QE93"/>
<evidence type="ECO:0000256" key="5">
    <source>
        <dbReference type="ARBA" id="ARBA00022694"/>
    </source>
</evidence>
<protein>
    <recommendedName>
        <fullName evidence="11">tRNA-dihydrouridine synthase</fullName>
        <ecNumber evidence="11">1.3.1.-</ecNumber>
    </recommendedName>
</protein>
<comment type="caution">
    <text evidence="15">The sequence shown here is derived from an EMBL/GenBank/DDBJ whole genome shotgun (WGS) entry which is preliminary data.</text>
</comment>
<keyword evidence="13" id="KW-0547">Nucleotide-binding</keyword>
<keyword evidence="6" id="KW-0521">NADP</keyword>
<keyword evidence="2" id="KW-0820">tRNA-binding</keyword>
<dbReference type="GO" id="GO:0017150">
    <property type="term" value="F:tRNA dihydrouridine synthase activity"/>
    <property type="evidence" value="ECO:0007669"/>
    <property type="project" value="InterPro"/>
</dbReference>
<dbReference type="SUPFAM" id="SSF51395">
    <property type="entry name" value="FMN-linked oxidoreductases"/>
    <property type="match status" value="1"/>
</dbReference>
<keyword evidence="5 11" id="KW-0819">tRNA processing</keyword>